<proteinExistence type="predicted"/>
<keyword evidence="3" id="KW-1185">Reference proteome</keyword>
<evidence type="ECO:0000256" key="1">
    <source>
        <dbReference type="SAM" id="MobiDB-lite"/>
    </source>
</evidence>
<feature type="region of interest" description="Disordered" evidence="1">
    <location>
        <begin position="1"/>
        <end position="42"/>
    </location>
</feature>
<accession>A0A8R2NL47</accession>
<evidence type="ECO:0000313" key="2">
    <source>
        <dbReference type="EnsemblMetazoa" id="XP_029341061.1"/>
    </source>
</evidence>
<feature type="compositionally biased region" description="Basic residues" evidence="1">
    <location>
        <begin position="76"/>
        <end position="90"/>
    </location>
</feature>
<name>A0A8R2NL47_ACYPI</name>
<feature type="compositionally biased region" description="Basic residues" evidence="1">
    <location>
        <begin position="28"/>
        <end position="42"/>
    </location>
</feature>
<feature type="region of interest" description="Disordered" evidence="1">
    <location>
        <begin position="66"/>
        <end position="90"/>
    </location>
</feature>
<dbReference type="RefSeq" id="XP_029341061.1">
    <property type="nucleotide sequence ID" value="XM_029485201.1"/>
</dbReference>
<dbReference type="GeneID" id="100573673"/>
<protein>
    <submittedName>
        <fullName evidence="2">Uncharacterized protein</fullName>
    </submittedName>
</protein>
<dbReference type="Proteomes" id="UP000007819">
    <property type="component" value="Chromosome X"/>
</dbReference>
<evidence type="ECO:0000313" key="3">
    <source>
        <dbReference type="Proteomes" id="UP000007819"/>
    </source>
</evidence>
<dbReference type="AlphaFoldDB" id="A0A8R2NL47"/>
<dbReference type="EnsemblMetazoa" id="XM_029485201.1">
    <property type="protein sequence ID" value="XP_029341061.1"/>
    <property type="gene ID" value="LOC100573673"/>
</dbReference>
<sequence>MSDMSLSNSADEEINDHYSYQKNLQMQKSKKPKTTMKVKPKKQKLIMVNTSDQNSEDEEIDELYNHRKNGQMQNSKKPKTIIKPKPKKQKFQSHLLKLEQEYDGITAMVNENCIRVKKSDGGNFCIKIPENKTASDYLVIQKYKTSDMKKVVSKDRWKTSTFNAKTMLNEKDKADNTIISAFNNLQDLIMNKFMCNDDKKIESYK</sequence>
<reference evidence="2" key="2">
    <citation type="submission" date="2022-06" db="UniProtKB">
        <authorList>
            <consortium name="EnsemblMetazoa"/>
        </authorList>
    </citation>
    <scope>IDENTIFICATION</scope>
</reference>
<dbReference type="OrthoDB" id="6617532at2759"/>
<organism evidence="2 3">
    <name type="scientific">Acyrthosiphon pisum</name>
    <name type="common">Pea aphid</name>
    <dbReference type="NCBI Taxonomy" id="7029"/>
    <lineage>
        <taxon>Eukaryota</taxon>
        <taxon>Metazoa</taxon>
        <taxon>Ecdysozoa</taxon>
        <taxon>Arthropoda</taxon>
        <taxon>Hexapoda</taxon>
        <taxon>Insecta</taxon>
        <taxon>Pterygota</taxon>
        <taxon>Neoptera</taxon>
        <taxon>Paraneoptera</taxon>
        <taxon>Hemiptera</taxon>
        <taxon>Sternorrhyncha</taxon>
        <taxon>Aphidomorpha</taxon>
        <taxon>Aphidoidea</taxon>
        <taxon>Aphididae</taxon>
        <taxon>Macrosiphini</taxon>
        <taxon>Acyrthosiphon</taxon>
    </lineage>
</organism>
<reference evidence="3" key="1">
    <citation type="submission" date="2010-06" db="EMBL/GenBank/DDBJ databases">
        <authorList>
            <person name="Jiang H."/>
            <person name="Abraham K."/>
            <person name="Ali S."/>
            <person name="Alsbrooks S.L."/>
            <person name="Anim B.N."/>
            <person name="Anosike U.S."/>
            <person name="Attaway T."/>
            <person name="Bandaranaike D.P."/>
            <person name="Battles P.K."/>
            <person name="Bell S.N."/>
            <person name="Bell A.V."/>
            <person name="Beltran B."/>
            <person name="Bickham C."/>
            <person name="Bustamante Y."/>
            <person name="Caleb T."/>
            <person name="Canada A."/>
            <person name="Cardenas V."/>
            <person name="Carter K."/>
            <person name="Chacko J."/>
            <person name="Chandrabose M.N."/>
            <person name="Chavez D."/>
            <person name="Chavez A."/>
            <person name="Chen L."/>
            <person name="Chu H.-S."/>
            <person name="Claassen K.J."/>
            <person name="Cockrell R."/>
            <person name="Collins M."/>
            <person name="Cooper J.A."/>
            <person name="Cree A."/>
            <person name="Curry S.M."/>
            <person name="Da Y."/>
            <person name="Dao M.D."/>
            <person name="Das B."/>
            <person name="Davila M.-L."/>
            <person name="Davy-Carroll L."/>
            <person name="Denson S."/>
            <person name="Dinh H."/>
            <person name="Ebong V.E."/>
            <person name="Edwards J.R."/>
            <person name="Egan A."/>
            <person name="El-Daye J."/>
            <person name="Escobedo L."/>
            <person name="Fernandez S."/>
            <person name="Fernando P.R."/>
            <person name="Flagg N."/>
            <person name="Forbes L.D."/>
            <person name="Fowler R.G."/>
            <person name="Fu Q."/>
            <person name="Gabisi R.A."/>
            <person name="Ganer J."/>
            <person name="Garbino Pronczuk A."/>
            <person name="Garcia R.M."/>
            <person name="Garner T."/>
            <person name="Garrett T.E."/>
            <person name="Gonzalez D.A."/>
            <person name="Hamid H."/>
            <person name="Hawkins E.S."/>
            <person name="Hirani K."/>
            <person name="Hogues M.E."/>
            <person name="Hollins B."/>
            <person name="Hsiao C.-H."/>
            <person name="Jabil R."/>
            <person name="James M.L."/>
            <person name="Jhangiani S.N."/>
            <person name="Johnson B."/>
            <person name="Johnson Q."/>
            <person name="Joshi V."/>
            <person name="Kalu J.B."/>
            <person name="Kam C."/>
            <person name="Kashfia A."/>
            <person name="Keebler J."/>
            <person name="Kisamo H."/>
            <person name="Kovar C.L."/>
            <person name="Lago L.A."/>
            <person name="Lai C.-Y."/>
            <person name="Laidlaw J."/>
            <person name="Lara F."/>
            <person name="Le T.-K."/>
            <person name="Lee S.L."/>
            <person name="Legall F.H."/>
            <person name="Lemon S.J."/>
            <person name="Lewis L.R."/>
            <person name="Li B."/>
            <person name="Liu Y."/>
            <person name="Liu Y.-S."/>
            <person name="Lopez J."/>
            <person name="Lozado R.J."/>
            <person name="Lu J."/>
            <person name="Madu R.C."/>
            <person name="Maheshwari M."/>
            <person name="Maheshwari R."/>
            <person name="Malloy K."/>
            <person name="Martinez E."/>
            <person name="Mathew T."/>
            <person name="Mercado I.C."/>
            <person name="Mercado C."/>
            <person name="Meyer B."/>
            <person name="Montgomery K."/>
            <person name="Morgan M.B."/>
            <person name="Munidasa M."/>
            <person name="Nazareth L.V."/>
            <person name="Nelson J."/>
            <person name="Ng B.M."/>
            <person name="Nguyen N.B."/>
            <person name="Nguyen P.Q."/>
            <person name="Nguyen T."/>
            <person name="Obregon M."/>
            <person name="Okwuonu G.O."/>
            <person name="Onwere C.G."/>
            <person name="Orozco G."/>
            <person name="Parra A."/>
            <person name="Patel S."/>
            <person name="Patil S."/>
            <person name="Perez A."/>
            <person name="Perez Y."/>
            <person name="Pham C."/>
            <person name="Primus E.L."/>
            <person name="Pu L.-L."/>
            <person name="Puazo M."/>
            <person name="Qin X."/>
            <person name="Quiroz J.B."/>
            <person name="Reese J."/>
            <person name="Richards S."/>
            <person name="Rives C.M."/>
            <person name="Robberts R."/>
            <person name="Ruiz S.J."/>
            <person name="Ruiz M.J."/>
            <person name="Santibanez J."/>
            <person name="Schneider B.W."/>
            <person name="Sisson I."/>
            <person name="Smith M."/>
            <person name="Sodergren E."/>
            <person name="Song X.-Z."/>
            <person name="Song B.B."/>
            <person name="Summersgill H."/>
            <person name="Thelus R."/>
            <person name="Thornton R.D."/>
            <person name="Trejos Z.Y."/>
            <person name="Usmani K."/>
            <person name="Vattathil S."/>
            <person name="Villasana D."/>
            <person name="Walker D.L."/>
            <person name="Wang S."/>
            <person name="Wang K."/>
            <person name="White C.S."/>
            <person name="Williams A.C."/>
            <person name="Williamson J."/>
            <person name="Wilson K."/>
            <person name="Woghiren I.O."/>
            <person name="Woodworth J.R."/>
            <person name="Worley K.C."/>
            <person name="Wright R.A."/>
            <person name="Wu W."/>
            <person name="Young L."/>
            <person name="Zhang L."/>
            <person name="Zhang J."/>
            <person name="Zhu Y."/>
            <person name="Muzny D.M."/>
            <person name="Weinstock G."/>
            <person name="Gibbs R.A."/>
        </authorList>
    </citation>
    <scope>NUCLEOTIDE SEQUENCE [LARGE SCALE GENOMIC DNA]</scope>
    <source>
        <strain evidence="3">LSR1</strain>
    </source>
</reference>
<dbReference type="KEGG" id="api:100573673"/>